<feature type="non-terminal residue" evidence="1">
    <location>
        <position position="51"/>
    </location>
</feature>
<protein>
    <recommendedName>
        <fullName evidence="3">Transposase</fullName>
    </recommendedName>
</protein>
<organism evidence="1 2">
    <name type="scientific">Trichlorobacter thiogenes</name>
    <dbReference type="NCBI Taxonomy" id="115783"/>
    <lineage>
        <taxon>Bacteria</taxon>
        <taxon>Pseudomonadati</taxon>
        <taxon>Thermodesulfobacteriota</taxon>
        <taxon>Desulfuromonadia</taxon>
        <taxon>Geobacterales</taxon>
        <taxon>Geobacteraceae</taxon>
        <taxon>Trichlorobacter</taxon>
    </lineage>
</organism>
<dbReference type="AlphaFoldDB" id="A0A1T4RW84"/>
<evidence type="ECO:0008006" key="3">
    <source>
        <dbReference type="Google" id="ProtNLM"/>
    </source>
</evidence>
<gene>
    <name evidence="1" type="ORF">SAMN02745119_03098</name>
</gene>
<evidence type="ECO:0000313" key="1">
    <source>
        <dbReference type="EMBL" id="SKA20008.1"/>
    </source>
</evidence>
<proteinExistence type="predicted"/>
<name>A0A1T4RW84_9BACT</name>
<dbReference type="Proteomes" id="UP000190102">
    <property type="component" value="Unassembled WGS sequence"/>
</dbReference>
<accession>A0A1T4RW84</accession>
<dbReference type="EMBL" id="FUWR01000026">
    <property type="protein sequence ID" value="SKA20008.1"/>
    <property type="molecule type" value="Genomic_DNA"/>
</dbReference>
<reference evidence="2" key="1">
    <citation type="submission" date="2017-02" db="EMBL/GenBank/DDBJ databases">
        <authorList>
            <person name="Varghese N."/>
            <person name="Submissions S."/>
        </authorList>
    </citation>
    <scope>NUCLEOTIDE SEQUENCE [LARGE SCALE GENOMIC DNA]</scope>
    <source>
        <strain evidence="2">ATCC BAA-34</strain>
    </source>
</reference>
<keyword evidence="2" id="KW-1185">Reference proteome</keyword>
<evidence type="ECO:0000313" key="2">
    <source>
        <dbReference type="Proteomes" id="UP000190102"/>
    </source>
</evidence>
<sequence>MGKNLFIGIDVSKAILDVGVIPTEEVKRFTNDADGCKALISWLSEIEPELI</sequence>